<evidence type="ECO:0000256" key="1">
    <source>
        <dbReference type="SAM" id="MobiDB-lite"/>
    </source>
</evidence>
<dbReference type="EMBL" id="CP144745">
    <property type="protein sequence ID" value="WVZ50003.1"/>
    <property type="molecule type" value="Genomic_DNA"/>
</dbReference>
<feature type="compositionally biased region" description="Basic residues" evidence="1">
    <location>
        <begin position="61"/>
        <end position="71"/>
    </location>
</feature>
<sequence>MSAAANPPIPMHRSPLPQLAAAAAAHHHAPRLPLGVPSATPPSAAAGSKTTNVLPRPQSHGGRRTHHRVAGLHRMDRNRLRIRGPSPSSFVVGQANQCACPPQYSEQLRKRKRTECGSTCRSSSRRSSTRPRHDVQTHRDAARLRGGRRPRIPASTSSGRTRTATVVSAVSMDAATTCGIRSGCLVNTVVTNKDTGVR</sequence>
<feature type="compositionally biased region" description="Low complexity" evidence="1">
    <location>
        <begin position="154"/>
        <end position="164"/>
    </location>
</feature>
<evidence type="ECO:0000313" key="3">
    <source>
        <dbReference type="Proteomes" id="UP001341281"/>
    </source>
</evidence>
<feature type="region of interest" description="Disordered" evidence="1">
    <location>
        <begin position="111"/>
        <end position="164"/>
    </location>
</feature>
<protein>
    <submittedName>
        <fullName evidence="2">Uncharacterized protein</fullName>
    </submittedName>
</protein>
<gene>
    <name evidence="2" type="ORF">U9M48_001304</name>
</gene>
<feature type="region of interest" description="Disordered" evidence="1">
    <location>
        <begin position="20"/>
        <end position="94"/>
    </location>
</feature>
<dbReference type="AlphaFoldDB" id="A0AAQ3SCV2"/>
<feature type="compositionally biased region" description="Basic and acidic residues" evidence="1">
    <location>
        <begin position="131"/>
        <end position="143"/>
    </location>
</feature>
<keyword evidence="3" id="KW-1185">Reference proteome</keyword>
<dbReference type="Proteomes" id="UP001341281">
    <property type="component" value="Chromosome 01"/>
</dbReference>
<evidence type="ECO:0000313" key="2">
    <source>
        <dbReference type="EMBL" id="WVZ50003.1"/>
    </source>
</evidence>
<organism evidence="2 3">
    <name type="scientific">Paspalum notatum var. saurae</name>
    <dbReference type="NCBI Taxonomy" id="547442"/>
    <lineage>
        <taxon>Eukaryota</taxon>
        <taxon>Viridiplantae</taxon>
        <taxon>Streptophyta</taxon>
        <taxon>Embryophyta</taxon>
        <taxon>Tracheophyta</taxon>
        <taxon>Spermatophyta</taxon>
        <taxon>Magnoliopsida</taxon>
        <taxon>Liliopsida</taxon>
        <taxon>Poales</taxon>
        <taxon>Poaceae</taxon>
        <taxon>PACMAD clade</taxon>
        <taxon>Panicoideae</taxon>
        <taxon>Andropogonodae</taxon>
        <taxon>Paspaleae</taxon>
        <taxon>Paspalinae</taxon>
        <taxon>Paspalum</taxon>
    </lineage>
</organism>
<reference evidence="2 3" key="1">
    <citation type="submission" date="2024-02" db="EMBL/GenBank/DDBJ databases">
        <title>High-quality chromosome-scale genome assembly of Pensacola bahiagrass (Paspalum notatum Flugge var. saurae).</title>
        <authorList>
            <person name="Vega J.M."/>
            <person name="Podio M."/>
            <person name="Orjuela J."/>
            <person name="Siena L.A."/>
            <person name="Pessino S.C."/>
            <person name="Combes M.C."/>
            <person name="Mariac C."/>
            <person name="Albertini E."/>
            <person name="Pupilli F."/>
            <person name="Ortiz J.P.A."/>
            <person name="Leblanc O."/>
        </authorList>
    </citation>
    <scope>NUCLEOTIDE SEQUENCE [LARGE SCALE GENOMIC DNA]</scope>
    <source>
        <strain evidence="2">R1</strain>
        <tissue evidence="2">Leaf</tissue>
    </source>
</reference>
<accession>A0AAQ3SCV2</accession>
<name>A0AAQ3SCV2_PASNO</name>
<feature type="compositionally biased region" description="Low complexity" evidence="1">
    <location>
        <begin position="37"/>
        <end position="51"/>
    </location>
</feature>
<proteinExistence type="predicted"/>